<organism evidence="1 2">
    <name type="scientific">Photobacterium ganghwense</name>
    <dbReference type="NCBI Taxonomy" id="320778"/>
    <lineage>
        <taxon>Bacteria</taxon>
        <taxon>Pseudomonadati</taxon>
        <taxon>Pseudomonadota</taxon>
        <taxon>Gammaproteobacteria</taxon>
        <taxon>Vibrionales</taxon>
        <taxon>Vibrionaceae</taxon>
        <taxon>Photobacterium</taxon>
    </lineage>
</organism>
<dbReference type="RefSeq" id="WP_047884378.1">
    <property type="nucleotide sequence ID" value="NZ_CP071326.1"/>
</dbReference>
<protein>
    <submittedName>
        <fullName evidence="1">Uncharacterized protein</fullName>
    </submittedName>
</protein>
<dbReference type="EMBL" id="LDOU01000006">
    <property type="protein sequence ID" value="KLV10215.1"/>
    <property type="molecule type" value="Genomic_DNA"/>
</dbReference>
<accession>A0A0J1HF18</accession>
<dbReference type="Proteomes" id="UP000035909">
    <property type="component" value="Unassembled WGS sequence"/>
</dbReference>
<comment type="caution">
    <text evidence="1">The sequence shown here is derived from an EMBL/GenBank/DDBJ whole genome shotgun (WGS) entry which is preliminary data.</text>
</comment>
<gene>
    <name evidence="1" type="ORF">ABT57_06475</name>
</gene>
<evidence type="ECO:0000313" key="2">
    <source>
        <dbReference type="Proteomes" id="UP000035909"/>
    </source>
</evidence>
<name>A0A0J1HF18_9GAMM</name>
<dbReference type="AlphaFoldDB" id="A0A0J1HF18"/>
<reference evidence="1 2" key="1">
    <citation type="submission" date="2015-05" db="EMBL/GenBank/DDBJ databases">
        <title>Photobacterium galathea sp. nov.</title>
        <authorList>
            <person name="Machado H."/>
            <person name="Gram L."/>
        </authorList>
    </citation>
    <scope>NUCLEOTIDE SEQUENCE [LARGE SCALE GENOMIC DNA]</scope>
    <source>
        <strain evidence="1 2">DSM 22954</strain>
    </source>
</reference>
<proteinExistence type="predicted"/>
<keyword evidence="2" id="KW-1185">Reference proteome</keyword>
<dbReference type="PATRIC" id="fig|320778.3.peg.1393"/>
<dbReference type="STRING" id="320778.ABT57_06475"/>
<evidence type="ECO:0000313" key="1">
    <source>
        <dbReference type="EMBL" id="KLV10215.1"/>
    </source>
</evidence>
<sequence length="114" mass="13237">MSCIQWGIVAPERSKAWFGARMNIVFTDGKYNVEFSQHRAGLYGNTESEEGKLIQRLIWGQDLSLAISTINRVLNERREEDIRGFRYEWELPLGVKAVADTKGHSEYIFFCVYK</sequence>